<organism evidence="1 2">
    <name type="scientific">Pseudomonas helleri</name>
    <dbReference type="NCBI Taxonomy" id="1608996"/>
    <lineage>
        <taxon>Bacteria</taxon>
        <taxon>Pseudomonadati</taxon>
        <taxon>Pseudomonadota</taxon>
        <taxon>Gammaproteobacteria</taxon>
        <taxon>Pseudomonadales</taxon>
        <taxon>Pseudomonadaceae</taxon>
        <taxon>Pseudomonas</taxon>
    </lineage>
</organism>
<gene>
    <name evidence="1" type="ORF">GHO40_20080</name>
</gene>
<dbReference type="Proteomes" id="UP000441404">
    <property type="component" value="Unassembled WGS sequence"/>
</dbReference>
<sequence length="215" mass="24349">MIQFILKNLWPKWPARKVDPLSENEQFRESIRERAVAAFVRGALALPLYVEKPNAGDELFKRRVIALVRGFYILDAELLPAGTLLRESLYQIAKEFEIGLTDQAAAVIDAVLQDEVLEGVIAKTLRQFHTSLGDDMKAMSMDELREAAQQPLKSRLTASVSKHLTEHGLIVAHLARNEGIKLNVPDVKNLLDKDLVDKPVFEYLYVSTCNRYKPH</sequence>
<comment type="caution">
    <text evidence="1">The sequence shown here is derived from an EMBL/GenBank/DDBJ whole genome shotgun (WGS) entry which is preliminary data.</text>
</comment>
<dbReference type="AlphaFoldDB" id="A0A7X2BK50"/>
<proteinExistence type="predicted"/>
<evidence type="ECO:0000313" key="1">
    <source>
        <dbReference type="EMBL" id="MQT49007.1"/>
    </source>
</evidence>
<reference evidence="1 2" key="1">
    <citation type="submission" date="2019-10" db="EMBL/GenBank/DDBJ databases">
        <title>Evaluation of single-gene subtyping targets for Pseudomonas.</title>
        <authorList>
            <person name="Reichler S.J."/>
            <person name="Orsi R.H."/>
            <person name="Wiedmann M."/>
            <person name="Martin N.H."/>
            <person name="Murphy S.I."/>
        </authorList>
    </citation>
    <scope>NUCLEOTIDE SEQUENCE [LARGE SCALE GENOMIC DNA]</scope>
    <source>
        <strain evidence="1 2">FSL R10-3257</strain>
    </source>
</reference>
<dbReference type="RefSeq" id="WP_153429870.1">
    <property type="nucleotide sequence ID" value="NZ_WIWJ01000042.1"/>
</dbReference>
<accession>A0A7X2BK50</accession>
<protein>
    <submittedName>
        <fullName evidence="1">Uncharacterized protein</fullName>
    </submittedName>
</protein>
<evidence type="ECO:0000313" key="2">
    <source>
        <dbReference type="Proteomes" id="UP000441404"/>
    </source>
</evidence>
<name>A0A7X2BK50_9PSED</name>
<dbReference type="EMBL" id="WIWJ01000042">
    <property type="protein sequence ID" value="MQT49007.1"/>
    <property type="molecule type" value="Genomic_DNA"/>
</dbReference>